<keyword evidence="1" id="KW-0812">Transmembrane</keyword>
<organism evidence="3">
    <name type="scientific">Perkinsus marinus (strain ATCC 50983 / TXsc)</name>
    <dbReference type="NCBI Taxonomy" id="423536"/>
    <lineage>
        <taxon>Eukaryota</taxon>
        <taxon>Sar</taxon>
        <taxon>Alveolata</taxon>
        <taxon>Perkinsozoa</taxon>
        <taxon>Perkinsea</taxon>
        <taxon>Perkinsida</taxon>
        <taxon>Perkinsidae</taxon>
        <taxon>Perkinsus</taxon>
    </lineage>
</organism>
<feature type="transmembrane region" description="Helical" evidence="1">
    <location>
        <begin position="66"/>
        <end position="86"/>
    </location>
</feature>
<keyword evidence="1" id="KW-1133">Transmembrane helix</keyword>
<dbReference type="RefSeq" id="XP_002788168.1">
    <property type="nucleotide sequence ID" value="XM_002788122.1"/>
</dbReference>
<keyword evidence="3" id="KW-1185">Reference proteome</keyword>
<dbReference type="Proteomes" id="UP000007800">
    <property type="component" value="Unassembled WGS sequence"/>
</dbReference>
<reference evidence="2 3" key="1">
    <citation type="submission" date="2008-07" db="EMBL/GenBank/DDBJ databases">
        <authorList>
            <person name="El-Sayed N."/>
            <person name="Caler E."/>
            <person name="Inman J."/>
            <person name="Amedeo P."/>
            <person name="Hass B."/>
            <person name="Wortman J."/>
        </authorList>
    </citation>
    <scope>NUCLEOTIDE SEQUENCE [LARGE SCALE GENOMIC DNA]</scope>
    <source>
        <strain evidence="3">ATCC 50983 / TXsc</strain>
    </source>
</reference>
<dbReference type="InParanoid" id="C5K6P4"/>
<dbReference type="AlphaFoldDB" id="C5K6P4"/>
<name>C5K6P4_PERM5</name>
<accession>C5K6P4</accession>
<keyword evidence="1" id="KW-0472">Membrane</keyword>
<protein>
    <submittedName>
        <fullName evidence="2">Uncharacterized protein</fullName>
    </submittedName>
</protein>
<dbReference type="GeneID" id="9058628"/>
<sequence>MATVNTDLHGSELYVLYHDWTSLVSGSVFGTMTEVAMVYAQSIGMLETICFAFYDPHLISKSLEIAFICFGEAAVAGIMIAFKYMADADIGRCHCQSK</sequence>
<proteinExistence type="predicted"/>
<evidence type="ECO:0000313" key="3">
    <source>
        <dbReference type="Proteomes" id="UP000007800"/>
    </source>
</evidence>
<dbReference type="EMBL" id="GG670888">
    <property type="protein sequence ID" value="EER19964.1"/>
    <property type="molecule type" value="Genomic_DNA"/>
</dbReference>
<gene>
    <name evidence="2" type="ORF">Pmar_PMAR006860</name>
</gene>
<evidence type="ECO:0000256" key="1">
    <source>
        <dbReference type="SAM" id="Phobius"/>
    </source>
</evidence>
<evidence type="ECO:0000313" key="2">
    <source>
        <dbReference type="EMBL" id="EER19964.1"/>
    </source>
</evidence>